<proteinExistence type="predicted"/>
<accession>A0A8J2JQ81</accession>
<protein>
    <submittedName>
        <fullName evidence="1">Uncharacterized protein</fullName>
    </submittedName>
</protein>
<keyword evidence="2" id="KW-1185">Reference proteome</keyword>
<sequence>PHIIKCNAGHLLGHPFCNFRAV</sequence>
<gene>
    <name evidence="1" type="ORF">AFUS01_LOCUS13307</name>
</gene>
<feature type="non-terminal residue" evidence="1">
    <location>
        <position position="1"/>
    </location>
</feature>
<organism evidence="1 2">
    <name type="scientific">Allacma fusca</name>
    <dbReference type="NCBI Taxonomy" id="39272"/>
    <lineage>
        <taxon>Eukaryota</taxon>
        <taxon>Metazoa</taxon>
        <taxon>Ecdysozoa</taxon>
        <taxon>Arthropoda</taxon>
        <taxon>Hexapoda</taxon>
        <taxon>Collembola</taxon>
        <taxon>Symphypleona</taxon>
        <taxon>Sminthuridae</taxon>
        <taxon>Allacma</taxon>
    </lineage>
</organism>
<dbReference type="EMBL" id="CAJVCH010107828">
    <property type="protein sequence ID" value="CAG7724274.1"/>
    <property type="molecule type" value="Genomic_DNA"/>
</dbReference>
<reference evidence="1" key="1">
    <citation type="submission" date="2021-06" db="EMBL/GenBank/DDBJ databases">
        <authorList>
            <person name="Hodson N. C."/>
            <person name="Mongue J. A."/>
            <person name="Jaron S. K."/>
        </authorList>
    </citation>
    <scope>NUCLEOTIDE SEQUENCE</scope>
</reference>
<comment type="caution">
    <text evidence="1">The sequence shown here is derived from an EMBL/GenBank/DDBJ whole genome shotgun (WGS) entry which is preliminary data.</text>
</comment>
<name>A0A8J2JQ81_9HEXA</name>
<evidence type="ECO:0000313" key="1">
    <source>
        <dbReference type="EMBL" id="CAG7724274.1"/>
    </source>
</evidence>
<dbReference type="Proteomes" id="UP000708208">
    <property type="component" value="Unassembled WGS sequence"/>
</dbReference>
<evidence type="ECO:0000313" key="2">
    <source>
        <dbReference type="Proteomes" id="UP000708208"/>
    </source>
</evidence>
<dbReference type="AlphaFoldDB" id="A0A8J2JQ81"/>